<keyword evidence="4 8" id="KW-0408">Iron</keyword>
<dbReference type="GO" id="GO:0032543">
    <property type="term" value="P:mitochondrial translation"/>
    <property type="evidence" value="ECO:0007669"/>
    <property type="project" value="EnsemblFungi"/>
</dbReference>
<evidence type="ECO:0000259" key="9">
    <source>
        <dbReference type="Pfam" id="PF00330"/>
    </source>
</evidence>
<evidence type="ECO:0000313" key="11">
    <source>
        <dbReference type="EMBL" id="KXS22443.1"/>
    </source>
</evidence>
<dbReference type="GO" id="GO:0046872">
    <property type="term" value="F:metal ion binding"/>
    <property type="evidence" value="ECO:0007669"/>
    <property type="project" value="UniProtKB-UniRule"/>
</dbReference>
<dbReference type="FunFam" id="3.30.499.10:FF:000004">
    <property type="entry name" value="Aconitate hydratase, mitochondrial"/>
    <property type="match status" value="1"/>
</dbReference>
<keyword evidence="7 8" id="KW-0456">Lyase</keyword>
<dbReference type="OrthoDB" id="2224430at2759"/>
<sequence length="807" mass="85911">MIRTLTARSLSAGASALAGYACSNCARPSVTRVVGNRRSLASIADSPPQSSALSPLVVPPYARLTSNLDKVRKALGNTPLTLAQKIVYAHLVEPDSTTDIKRGTTYLKIRPDRVAMQDASAQTALLQFMLSGLPQTTLPTSVHCDHLITAHSGSDFDVSTSLASEREVYGFLESASRRYGISFWKPGAGIIHQIVLENYAAPGLLMLGCDSHTPNAGGLGAVAIGVGGADAVDAMAGLPWELRAPKTVGVRLQGTLSGWATPKDLILHLAGRLTVQGGTGAILEYFGPGATSMSCTGAATVCNMGAEVGATSSVFPYSDAMRRYLVATGRPHVAAAADEALRAGLLVADAGSESSYDDVIEIDLAKVEPHVNGPFTPDLATPISKFAEMVKEKGWKDEVKACLIGSCTNSSYQDMSRAANLARQALSHGVKARTEFLVAPGSEQIRATVERDGQLGTLVEVGGKVLANACGPCIGQWKREGVSKDEENAIFTSFNRNFRSRNDGFPNTMNFLASPDIVTAMAFAGRLSFNPITDNIISSDGTPFKFEPPQGEDLPANGFAQGREGYAKPADGPAPELDVEVRVEQGSNRLQLLEQFSAWDGKEVESAKVLVKVKGKCTTDHISAAGKWLKYKGHLQNISENTLIGALNDFTGEVNLVRNEVNGSNGTIPEVAKAYKTAGVSWVVVADQNYGEGSAREHAAMQPRYLGCRLIITRSFARIHETNLKKQGILPLTFVDPTAYDVITPGSTVSTVGIASEKVPSSPIKVVVQRPGLETVVIECAHTMSVDQWEWFKAGSALNYIRKTMGV</sequence>
<dbReference type="InterPro" id="IPR006248">
    <property type="entry name" value="Aconitase_mito-like"/>
</dbReference>
<dbReference type="GO" id="GO:0005739">
    <property type="term" value="C:mitochondrion"/>
    <property type="evidence" value="ECO:0007669"/>
    <property type="project" value="UniProtKB-SubCell"/>
</dbReference>
<dbReference type="InterPro" id="IPR001030">
    <property type="entry name" value="Acoase/IPM_deHydtase_lsu_aba"/>
</dbReference>
<dbReference type="InterPro" id="IPR050926">
    <property type="entry name" value="Aconitase/IPM_isomerase"/>
</dbReference>
<keyword evidence="6 8" id="KW-0496">Mitochondrion</keyword>
<dbReference type="PRINTS" id="PR00415">
    <property type="entry name" value="ACONITASE"/>
</dbReference>
<evidence type="ECO:0000256" key="8">
    <source>
        <dbReference type="RuleBase" id="RU362107"/>
    </source>
</evidence>
<evidence type="ECO:0000256" key="7">
    <source>
        <dbReference type="ARBA" id="ARBA00023239"/>
    </source>
</evidence>
<dbReference type="STRING" id="1344416.A0A139B0W5"/>
<evidence type="ECO:0000313" key="12">
    <source>
        <dbReference type="Proteomes" id="UP000070544"/>
    </source>
</evidence>
<dbReference type="GO" id="GO:0005634">
    <property type="term" value="C:nucleus"/>
    <property type="evidence" value="ECO:0007669"/>
    <property type="project" value="EnsemblFungi"/>
</dbReference>
<dbReference type="PROSITE" id="PS00450">
    <property type="entry name" value="ACONITASE_1"/>
    <property type="match status" value="1"/>
</dbReference>
<dbReference type="FunFam" id="3.30.499.10:FF:000003">
    <property type="entry name" value="Aconitate hydratase, mitochondrial"/>
    <property type="match status" value="1"/>
</dbReference>
<dbReference type="SUPFAM" id="SSF53732">
    <property type="entry name" value="Aconitase iron-sulfur domain"/>
    <property type="match status" value="1"/>
</dbReference>
<gene>
    <name evidence="11" type="ORF">M427DRAFT_65404</name>
</gene>
<evidence type="ECO:0000256" key="3">
    <source>
        <dbReference type="ARBA" id="ARBA00022946"/>
    </source>
</evidence>
<proteinExistence type="inferred from homology"/>
<evidence type="ECO:0000256" key="6">
    <source>
        <dbReference type="ARBA" id="ARBA00023128"/>
    </source>
</evidence>
<dbReference type="GO" id="GO:0005829">
    <property type="term" value="C:cytosol"/>
    <property type="evidence" value="ECO:0007669"/>
    <property type="project" value="TreeGrafter"/>
</dbReference>
<keyword evidence="5 8" id="KW-0411">Iron-sulfur</keyword>
<dbReference type="PANTHER" id="PTHR43160">
    <property type="entry name" value="ACONITATE HYDRATASE B"/>
    <property type="match status" value="1"/>
</dbReference>
<dbReference type="NCBIfam" id="TIGR01340">
    <property type="entry name" value="aconitase_mito"/>
    <property type="match status" value="1"/>
</dbReference>
<dbReference type="NCBIfam" id="NF005558">
    <property type="entry name" value="PRK07229.1"/>
    <property type="match status" value="1"/>
</dbReference>
<dbReference type="InterPro" id="IPR000573">
    <property type="entry name" value="AconitaseA/IPMdHydase_ssu_swvl"/>
</dbReference>
<dbReference type="InterPro" id="IPR018136">
    <property type="entry name" value="Aconitase_4Fe-4S_BS"/>
</dbReference>
<evidence type="ECO:0000256" key="5">
    <source>
        <dbReference type="ARBA" id="ARBA00023014"/>
    </source>
</evidence>
<dbReference type="Pfam" id="PF00694">
    <property type="entry name" value="Aconitase_C"/>
    <property type="match status" value="1"/>
</dbReference>
<dbReference type="Gene3D" id="3.30.499.10">
    <property type="entry name" value="Aconitase, domain 3"/>
    <property type="match status" value="2"/>
</dbReference>
<comment type="similarity">
    <text evidence="8">Belongs to the aconitase/IPM isomerase family.</text>
</comment>
<dbReference type="EC" id="4.2.1.-" evidence="8"/>
<keyword evidence="12" id="KW-1185">Reference proteome</keyword>
<evidence type="ECO:0000259" key="10">
    <source>
        <dbReference type="Pfam" id="PF00694"/>
    </source>
</evidence>
<evidence type="ECO:0000256" key="2">
    <source>
        <dbReference type="ARBA" id="ARBA00022723"/>
    </source>
</evidence>
<feature type="domain" description="Aconitase A/isopropylmalate dehydratase small subunit swivel" evidence="10">
    <location>
        <begin position="608"/>
        <end position="735"/>
    </location>
</feature>
<dbReference type="SUPFAM" id="SSF52016">
    <property type="entry name" value="LeuD/IlvD-like"/>
    <property type="match status" value="1"/>
</dbReference>
<dbReference type="FunFam" id="3.40.1060.10:FF:000001">
    <property type="entry name" value="Aconitate hydratase, mitochondrial"/>
    <property type="match status" value="1"/>
</dbReference>
<comment type="subcellular location">
    <subcellularLocation>
        <location evidence="1 8">Mitochondrion</location>
    </subcellularLocation>
</comment>
<feature type="domain" description="Aconitase/3-isopropylmalate dehydratase large subunit alpha/beta/alpha" evidence="9">
    <location>
        <begin position="84"/>
        <end position="525"/>
    </location>
</feature>
<dbReference type="GO" id="GO:0006099">
    <property type="term" value="P:tricarboxylic acid cycle"/>
    <property type="evidence" value="ECO:0007669"/>
    <property type="project" value="EnsemblFungi"/>
</dbReference>
<dbReference type="EMBL" id="KQ965731">
    <property type="protein sequence ID" value="KXS22443.1"/>
    <property type="molecule type" value="Genomic_DNA"/>
</dbReference>
<comment type="cofactor">
    <cofactor evidence="8">
        <name>[4Fe-4S] cluster</name>
        <dbReference type="ChEBI" id="CHEBI:49883"/>
    </cofactor>
    <text evidence="8">Binds 1 [4Fe-4S] cluster per subunit.</text>
</comment>
<organism evidence="11 12">
    <name type="scientific">Gonapodya prolifera (strain JEL478)</name>
    <name type="common">Monoblepharis prolifera</name>
    <dbReference type="NCBI Taxonomy" id="1344416"/>
    <lineage>
        <taxon>Eukaryota</taxon>
        <taxon>Fungi</taxon>
        <taxon>Fungi incertae sedis</taxon>
        <taxon>Chytridiomycota</taxon>
        <taxon>Chytridiomycota incertae sedis</taxon>
        <taxon>Monoblepharidomycetes</taxon>
        <taxon>Monoblepharidales</taxon>
        <taxon>Gonapodyaceae</taxon>
        <taxon>Gonapodya</taxon>
    </lineage>
</organism>
<reference evidence="11 12" key="1">
    <citation type="journal article" date="2015" name="Genome Biol. Evol.">
        <title>Phylogenomic analyses indicate that early fungi evolved digesting cell walls of algal ancestors of land plants.</title>
        <authorList>
            <person name="Chang Y."/>
            <person name="Wang S."/>
            <person name="Sekimoto S."/>
            <person name="Aerts A.L."/>
            <person name="Choi C."/>
            <person name="Clum A."/>
            <person name="LaButti K.M."/>
            <person name="Lindquist E.A."/>
            <person name="Yee Ngan C."/>
            <person name="Ohm R.A."/>
            <person name="Salamov A.A."/>
            <person name="Grigoriev I.V."/>
            <person name="Spatafora J.W."/>
            <person name="Berbee M.L."/>
        </authorList>
    </citation>
    <scope>NUCLEOTIDE SEQUENCE [LARGE SCALE GENOMIC DNA]</scope>
    <source>
        <strain evidence="11 12">JEL478</strain>
    </source>
</reference>
<dbReference type="GO" id="GO:0003994">
    <property type="term" value="F:aconitate hydratase activity"/>
    <property type="evidence" value="ECO:0007669"/>
    <property type="project" value="InterPro"/>
</dbReference>
<dbReference type="AlphaFoldDB" id="A0A139B0W5"/>
<dbReference type="Proteomes" id="UP000070544">
    <property type="component" value="Unassembled WGS sequence"/>
</dbReference>
<evidence type="ECO:0000256" key="1">
    <source>
        <dbReference type="ARBA" id="ARBA00004173"/>
    </source>
</evidence>
<protein>
    <recommendedName>
        <fullName evidence="8">Aconitate hydratase, mitochondrial</fullName>
        <shortName evidence="8">Aconitase</shortName>
        <ecNumber evidence="8">4.2.1.-</ecNumber>
    </recommendedName>
</protein>
<dbReference type="Gene3D" id="3.20.19.10">
    <property type="entry name" value="Aconitase, domain 4"/>
    <property type="match status" value="1"/>
</dbReference>
<dbReference type="OMA" id="CLATTHD"/>
<accession>A0A139B0W5</accession>
<dbReference type="FunFam" id="3.20.19.10:FF:000002">
    <property type="entry name" value="Aconitate hydratase, mitochondrial"/>
    <property type="match status" value="1"/>
</dbReference>
<dbReference type="InterPro" id="IPR015928">
    <property type="entry name" value="Aconitase/3IPM_dehydase_swvl"/>
</dbReference>
<dbReference type="Pfam" id="PF00330">
    <property type="entry name" value="Aconitase"/>
    <property type="match status" value="1"/>
</dbReference>
<dbReference type="GO" id="GO:0051539">
    <property type="term" value="F:4 iron, 4 sulfur cluster binding"/>
    <property type="evidence" value="ECO:0007669"/>
    <property type="project" value="UniProtKB-UniRule"/>
</dbReference>
<evidence type="ECO:0000256" key="4">
    <source>
        <dbReference type="ARBA" id="ARBA00023004"/>
    </source>
</evidence>
<dbReference type="PANTHER" id="PTHR43160:SF2">
    <property type="entry name" value="HOMOCITRATE DEHYDRATASE, MITOCHONDRIAL"/>
    <property type="match status" value="1"/>
</dbReference>
<dbReference type="InterPro" id="IPR036008">
    <property type="entry name" value="Aconitase_4Fe-4S_dom"/>
</dbReference>
<dbReference type="PROSITE" id="PS51257">
    <property type="entry name" value="PROKAR_LIPOPROTEIN"/>
    <property type="match status" value="1"/>
</dbReference>
<keyword evidence="3 8" id="KW-0809">Transit peptide</keyword>
<dbReference type="Gene3D" id="3.40.1060.10">
    <property type="entry name" value="Aconitase, Domain 2"/>
    <property type="match status" value="1"/>
</dbReference>
<dbReference type="InterPro" id="IPR015931">
    <property type="entry name" value="Acnase/IPM_dHydase_lsu_aba_1/3"/>
</dbReference>
<dbReference type="PROSITE" id="PS01244">
    <property type="entry name" value="ACONITASE_2"/>
    <property type="match status" value="1"/>
</dbReference>
<keyword evidence="2 8" id="KW-0479">Metal-binding</keyword>
<name>A0A139B0W5_GONPJ</name>
<dbReference type="InterPro" id="IPR015932">
    <property type="entry name" value="Aconitase_dom2"/>
</dbReference>